<protein>
    <recommendedName>
        <fullName evidence="3 10">Pyruvate, phosphate dikinase</fullName>
        <ecNumber evidence="3 10">2.7.9.1</ecNumber>
    </recommendedName>
</protein>
<dbReference type="PANTHER" id="PTHR22931">
    <property type="entry name" value="PHOSPHOENOLPYRUVATE DIKINASE-RELATED"/>
    <property type="match status" value="1"/>
</dbReference>
<dbReference type="SUPFAM" id="SSF56059">
    <property type="entry name" value="Glutathione synthetase ATP-binding domain-like"/>
    <property type="match status" value="1"/>
</dbReference>
<evidence type="ECO:0000256" key="4">
    <source>
        <dbReference type="ARBA" id="ARBA00022679"/>
    </source>
</evidence>
<dbReference type="GO" id="GO:0046872">
    <property type="term" value="F:metal ion binding"/>
    <property type="evidence" value="ECO:0007669"/>
    <property type="project" value="UniProtKB-UniRule"/>
</dbReference>
<evidence type="ECO:0000256" key="14">
    <source>
        <dbReference type="SAM" id="SignalP"/>
    </source>
</evidence>
<feature type="domain" description="Pyruvate phosphate dikinase AMP/ATP-binding" evidence="16">
    <location>
        <begin position="77"/>
        <end position="110"/>
    </location>
</feature>
<comment type="cofactor">
    <cofactor evidence="1 10 13">
        <name>Mg(2+)</name>
        <dbReference type="ChEBI" id="CHEBI:18420"/>
    </cofactor>
</comment>
<feature type="active site" description="Proton donor" evidence="11">
    <location>
        <position position="890"/>
    </location>
</feature>
<reference evidence="18" key="1">
    <citation type="submission" date="2021-01" db="EMBL/GenBank/DDBJ databases">
        <authorList>
            <person name="Corre E."/>
            <person name="Pelletier E."/>
            <person name="Niang G."/>
            <person name="Scheremetjew M."/>
            <person name="Finn R."/>
            <person name="Kale V."/>
            <person name="Holt S."/>
            <person name="Cochrane G."/>
            <person name="Meng A."/>
            <person name="Brown T."/>
            <person name="Cohen L."/>
        </authorList>
    </citation>
    <scope>NUCLEOTIDE SEQUENCE</scope>
    <source>
        <strain evidence="18">CCMP 2712</strain>
    </source>
</reference>
<keyword evidence="5 13" id="KW-0479">Metal-binding</keyword>
<comment type="similarity">
    <text evidence="2 10">Belongs to the PEP-utilizing enzyme family.</text>
</comment>
<dbReference type="NCBIfam" id="NF004531">
    <property type="entry name" value="PRK05878.1"/>
    <property type="match status" value="1"/>
</dbReference>
<keyword evidence="9 13" id="KW-0460">Magnesium</keyword>
<dbReference type="EC" id="2.7.9.1" evidence="3 10"/>
<feature type="binding site" evidence="12">
    <location>
        <position position="804"/>
    </location>
    <ligand>
        <name>substrate</name>
    </ligand>
</feature>
<keyword evidence="7" id="KW-0418">Kinase</keyword>
<organism evidence="18">
    <name type="scientific">Guillardia theta</name>
    <name type="common">Cryptophyte</name>
    <name type="synonym">Cryptomonas phi</name>
    <dbReference type="NCBI Taxonomy" id="55529"/>
    <lineage>
        <taxon>Eukaryota</taxon>
        <taxon>Cryptophyceae</taxon>
        <taxon>Pyrenomonadales</taxon>
        <taxon>Geminigeraceae</taxon>
        <taxon>Guillardia</taxon>
    </lineage>
</organism>
<feature type="domain" description="PEP-utilising enzyme C-terminal" evidence="17">
    <location>
        <begin position="576"/>
        <end position="929"/>
    </location>
</feature>
<dbReference type="InterPro" id="IPR002192">
    <property type="entry name" value="PPDK_AMP/ATP-bd"/>
</dbReference>
<keyword evidence="8" id="KW-0067">ATP-binding</keyword>
<feature type="domain" description="Pyruvate phosphate dikinase AMP/ATP-binding" evidence="16">
    <location>
        <begin position="360"/>
        <end position="413"/>
    </location>
</feature>
<keyword evidence="4" id="KW-0808">Transferase</keyword>
<dbReference type="Pfam" id="PF00391">
    <property type="entry name" value="PEP-utilizers"/>
    <property type="match status" value="1"/>
</dbReference>
<evidence type="ECO:0000256" key="8">
    <source>
        <dbReference type="ARBA" id="ARBA00022840"/>
    </source>
</evidence>
<evidence type="ECO:0000259" key="16">
    <source>
        <dbReference type="Pfam" id="PF01326"/>
    </source>
</evidence>
<dbReference type="GO" id="GO:0005524">
    <property type="term" value="F:ATP binding"/>
    <property type="evidence" value="ECO:0007669"/>
    <property type="project" value="UniProtKB-UniRule"/>
</dbReference>
<evidence type="ECO:0000256" key="12">
    <source>
        <dbReference type="PIRSR" id="PIRSR000853-2"/>
    </source>
</evidence>
<feature type="binding site" evidence="13">
    <location>
        <position position="804"/>
    </location>
    <ligand>
        <name>Mg(2+)</name>
        <dbReference type="ChEBI" id="CHEBI:18420"/>
    </ligand>
</feature>
<dbReference type="Pfam" id="PF02896">
    <property type="entry name" value="PEP-utilizers_C"/>
    <property type="match status" value="1"/>
</dbReference>
<keyword evidence="6" id="KW-0547">Nucleotide-binding</keyword>
<evidence type="ECO:0000256" key="1">
    <source>
        <dbReference type="ARBA" id="ARBA00001946"/>
    </source>
</evidence>
<dbReference type="NCBIfam" id="TIGR01828">
    <property type="entry name" value="pyru_phos_dikin"/>
    <property type="match status" value="1"/>
</dbReference>
<dbReference type="SUPFAM" id="SSF52009">
    <property type="entry name" value="Phosphohistidine domain"/>
    <property type="match status" value="1"/>
</dbReference>
<dbReference type="FunFam" id="3.30.470.20:FF:000038">
    <property type="entry name" value="Pyruvate, phosphate dikinase, chloroplastic"/>
    <property type="match status" value="1"/>
</dbReference>
<feature type="signal peptide" evidence="14">
    <location>
        <begin position="1"/>
        <end position="20"/>
    </location>
</feature>
<dbReference type="SUPFAM" id="SSF51621">
    <property type="entry name" value="Phosphoenolpyruvate/pyruvate domain"/>
    <property type="match status" value="1"/>
</dbReference>
<sequence>MKNLIVLAVMAVVMNHAAEATNMLSLSISPRLKSASLLHQKTQRSTAETAVLHLRGGAQRVFHFGKEGTDGDKSMKALLGGKGSNLAEMSRIGLSVPPGFTITTETCQEYNGLGKQLPKGLMEDVMAGVKRIEKQMDMKFGDEGSPLLVSVRSGAAVSMPGMMDTVLNLGLNDKVVEGLAKRASKRFAYDSYRRLLDMFGDVVLGINHNLFEEQLEELKESKGVSTDNELNEDDLKELIAKYKQVYLNCGKEFPEDPNKQLELAIRAVFDSWDSERAKAYREINQIHGLLGTAVTVQSMVFGNLGATSGTGVLFSRNPSTGENKLYGEYLINAQGEDVVAGIRTPSAISTLEREMPQAYKSLLDNVDKLERHYMDMQDIEFTIQDQKLFMLQCRNGKRTGPAAVKIAVDMFKEGLITKDQAIMMVESGHLDQLLHPQFEDQNKYKARVIGKGLPASPGAAVGQVVFSPEDAEAFKAQGGAAILVRADTTPEDVGGMHASEGILTQRGGMTSHAAVVARGWGKTCVCGCLEMKVDDKKKIFTLGGKTFKEGDWISLNGNTGEVIEGKEPLSPPTISGDLSTFMSWVDERRKLKVFTNADTPEDAAEARRNGAEGIGLVRTEHMFFASDDRLKAVRQMIMAENVEKRKVALMKLLPFQRADFEGIFTAMDGHTVTIRLLDPPLHEFLPNGEMKDVCQMMANELGIDVAAVNDKINKLHETNPMLGLRGCRLGIVHPEISEMQARAIFEAALNVKAKGIKPVVDIMVPLVGSVTELENQAKLIRSTAETVFTERGSRVEYKVGTMIEIPRAALLAGEVAKVAEFFSFGTNDLTQMTFGFSRDDVGSFLPTYLANGILVSDPFQVLDRKGVGQLIKTAIENGRATRKDLKCGICGEHGGEPSSIEFVSGAGMDYVSCSPFRVPIARLAAAQAEIKKGKH</sequence>
<feature type="binding site" evidence="12">
    <location>
        <position position="675"/>
    </location>
    <ligand>
        <name>substrate</name>
    </ligand>
</feature>
<proteinExistence type="inferred from homology"/>
<dbReference type="PANTHER" id="PTHR22931:SF9">
    <property type="entry name" value="PYRUVATE, PHOSPHATE DIKINASE 1, CHLOROPLASTIC"/>
    <property type="match status" value="1"/>
</dbReference>
<dbReference type="InterPro" id="IPR010121">
    <property type="entry name" value="Pyruvate_phosphate_dikinase"/>
</dbReference>
<feature type="binding site" evidence="12">
    <location>
        <position position="825"/>
    </location>
    <ligand>
        <name>substrate</name>
    </ligand>
</feature>
<dbReference type="Gene3D" id="3.20.20.60">
    <property type="entry name" value="Phosphoenolpyruvate-binding domains"/>
    <property type="match status" value="1"/>
</dbReference>
<feature type="binding site" evidence="12">
    <location>
        <position position="826"/>
    </location>
    <ligand>
        <name>substrate</name>
    </ligand>
</feature>
<feature type="binding site" evidence="13">
    <location>
        <position position="828"/>
    </location>
    <ligand>
        <name>Mg(2+)</name>
        <dbReference type="ChEBI" id="CHEBI:18420"/>
    </ligand>
</feature>
<dbReference type="EMBL" id="HBKN01051915">
    <property type="protein sequence ID" value="CAE2342559.1"/>
    <property type="molecule type" value="Transcribed_RNA"/>
</dbReference>
<dbReference type="PROSITE" id="PS00370">
    <property type="entry name" value="PEP_ENZYMES_PHOS_SITE"/>
    <property type="match status" value="1"/>
</dbReference>
<evidence type="ECO:0000259" key="17">
    <source>
        <dbReference type="Pfam" id="PF02896"/>
    </source>
</evidence>
<dbReference type="GO" id="GO:0050242">
    <property type="term" value="F:pyruvate, phosphate dikinase activity"/>
    <property type="evidence" value="ECO:0007669"/>
    <property type="project" value="UniProtKB-UniRule"/>
</dbReference>
<feature type="active site" description="Tele-phosphohistidine intermediate" evidence="11">
    <location>
        <position position="512"/>
    </location>
</feature>
<feature type="chain" id="PRO_5031203621" description="Pyruvate, phosphate dikinase" evidence="14">
    <location>
        <begin position="21"/>
        <end position="935"/>
    </location>
</feature>
<gene>
    <name evidence="18" type="ORF">GTHE00462_LOCUS40511</name>
</gene>
<evidence type="ECO:0000256" key="2">
    <source>
        <dbReference type="ARBA" id="ARBA00007837"/>
    </source>
</evidence>
<evidence type="ECO:0000256" key="5">
    <source>
        <dbReference type="ARBA" id="ARBA00022723"/>
    </source>
</evidence>
<feature type="binding site" evidence="12">
    <location>
        <position position="828"/>
    </location>
    <ligand>
        <name>substrate</name>
    </ligand>
</feature>
<accession>A0A7S4ULP9</accession>
<evidence type="ECO:0000256" key="7">
    <source>
        <dbReference type="ARBA" id="ARBA00022777"/>
    </source>
</evidence>
<dbReference type="Gene3D" id="3.30.1490.20">
    <property type="entry name" value="ATP-grasp fold, A domain"/>
    <property type="match status" value="1"/>
</dbReference>
<dbReference type="PROSITE" id="PS00742">
    <property type="entry name" value="PEP_ENZYMES_2"/>
    <property type="match status" value="1"/>
</dbReference>
<evidence type="ECO:0000259" key="15">
    <source>
        <dbReference type="Pfam" id="PF00391"/>
    </source>
</evidence>
<feature type="binding site" evidence="12">
    <location>
        <position position="618"/>
    </location>
    <ligand>
        <name>substrate</name>
    </ligand>
</feature>
<evidence type="ECO:0000256" key="11">
    <source>
        <dbReference type="PIRSR" id="PIRSR000853-1"/>
    </source>
</evidence>
<dbReference type="InterPro" id="IPR000121">
    <property type="entry name" value="PEP_util_C"/>
</dbReference>
<dbReference type="InterPro" id="IPR008279">
    <property type="entry name" value="PEP-util_enz_mobile_dom"/>
</dbReference>
<dbReference type="Gene3D" id="3.50.30.10">
    <property type="entry name" value="Phosphohistidine domain"/>
    <property type="match status" value="1"/>
</dbReference>
<feature type="domain" description="PEP-utilising enzyme mobile" evidence="15">
    <location>
        <begin position="481"/>
        <end position="560"/>
    </location>
</feature>
<comment type="catalytic activity">
    <reaction evidence="10">
        <text>pyruvate + phosphate + ATP = phosphoenolpyruvate + AMP + diphosphate + H(+)</text>
        <dbReference type="Rhea" id="RHEA:10756"/>
        <dbReference type="ChEBI" id="CHEBI:15361"/>
        <dbReference type="ChEBI" id="CHEBI:15378"/>
        <dbReference type="ChEBI" id="CHEBI:30616"/>
        <dbReference type="ChEBI" id="CHEBI:33019"/>
        <dbReference type="ChEBI" id="CHEBI:43474"/>
        <dbReference type="ChEBI" id="CHEBI:58702"/>
        <dbReference type="ChEBI" id="CHEBI:456215"/>
        <dbReference type="EC" id="2.7.9.1"/>
    </reaction>
</comment>
<dbReference type="PIRSF" id="PIRSF000853">
    <property type="entry name" value="PPDK"/>
    <property type="match status" value="1"/>
</dbReference>
<dbReference type="InterPro" id="IPR023151">
    <property type="entry name" value="PEP_util_CS"/>
</dbReference>
<dbReference type="GO" id="GO:0016301">
    <property type="term" value="F:kinase activity"/>
    <property type="evidence" value="ECO:0007669"/>
    <property type="project" value="UniProtKB-UniRule"/>
</dbReference>
<dbReference type="InterPro" id="IPR040442">
    <property type="entry name" value="Pyrv_kinase-like_dom_sf"/>
</dbReference>
<evidence type="ECO:0000256" key="3">
    <source>
        <dbReference type="ARBA" id="ARBA00011994"/>
    </source>
</evidence>
<dbReference type="InterPro" id="IPR018274">
    <property type="entry name" value="PEP_util_AS"/>
</dbReference>
<name>A0A7S4ULP9_GUITH</name>
<evidence type="ECO:0000256" key="9">
    <source>
        <dbReference type="ARBA" id="ARBA00022842"/>
    </source>
</evidence>
<evidence type="ECO:0000256" key="13">
    <source>
        <dbReference type="PIRSR" id="PIRSR000853-3"/>
    </source>
</evidence>
<feature type="binding site" evidence="12">
    <location>
        <position position="827"/>
    </location>
    <ligand>
        <name>substrate</name>
    </ligand>
</feature>
<dbReference type="InterPro" id="IPR036637">
    <property type="entry name" value="Phosphohistidine_dom_sf"/>
</dbReference>
<keyword evidence="14" id="KW-0732">Signal</keyword>
<dbReference type="Gene3D" id="1.20.80.30">
    <property type="match status" value="1"/>
</dbReference>
<evidence type="ECO:0000256" key="10">
    <source>
        <dbReference type="PIRNR" id="PIRNR000853"/>
    </source>
</evidence>
<dbReference type="InterPro" id="IPR013815">
    <property type="entry name" value="ATP_grasp_subdomain_1"/>
</dbReference>
<dbReference type="Gene3D" id="1.10.189.10">
    <property type="entry name" value="Pyruvate Phosphate Dikinase, domain 2"/>
    <property type="match status" value="1"/>
</dbReference>
<feature type="domain" description="Pyruvate phosphate dikinase AMP/ATP-binding" evidence="16">
    <location>
        <begin position="121"/>
        <end position="352"/>
    </location>
</feature>
<dbReference type="AlphaFoldDB" id="A0A7S4ULP9"/>
<dbReference type="Pfam" id="PF01326">
    <property type="entry name" value="PPDK_N"/>
    <property type="match status" value="3"/>
</dbReference>
<dbReference type="InterPro" id="IPR015813">
    <property type="entry name" value="Pyrv/PenolPyrv_kinase-like_dom"/>
</dbReference>
<evidence type="ECO:0000313" key="18">
    <source>
        <dbReference type="EMBL" id="CAE2342559.1"/>
    </source>
</evidence>
<dbReference type="Gene3D" id="3.30.470.20">
    <property type="entry name" value="ATP-grasp fold, B domain"/>
    <property type="match status" value="1"/>
</dbReference>
<evidence type="ECO:0000256" key="6">
    <source>
        <dbReference type="ARBA" id="ARBA00022741"/>
    </source>
</evidence>